<name>A0A4C1XYZ0_EUMVA</name>
<accession>A0A4C1XYZ0</accession>
<keyword evidence="2" id="KW-1185">Reference proteome</keyword>
<proteinExistence type="predicted"/>
<protein>
    <submittedName>
        <fullName evidence="1">Uncharacterized protein</fullName>
    </submittedName>
</protein>
<dbReference type="EMBL" id="BGZK01001011">
    <property type="protein sequence ID" value="GBP68440.1"/>
    <property type="molecule type" value="Genomic_DNA"/>
</dbReference>
<reference evidence="1 2" key="1">
    <citation type="journal article" date="2019" name="Commun. Biol.">
        <title>The bagworm genome reveals a unique fibroin gene that provides high tensile strength.</title>
        <authorList>
            <person name="Kono N."/>
            <person name="Nakamura H."/>
            <person name="Ohtoshi R."/>
            <person name="Tomita M."/>
            <person name="Numata K."/>
            <person name="Arakawa K."/>
        </authorList>
    </citation>
    <scope>NUCLEOTIDE SEQUENCE [LARGE SCALE GENOMIC DNA]</scope>
</reference>
<organism evidence="1 2">
    <name type="scientific">Eumeta variegata</name>
    <name type="common">Bagworm moth</name>
    <name type="synonym">Eumeta japonica</name>
    <dbReference type="NCBI Taxonomy" id="151549"/>
    <lineage>
        <taxon>Eukaryota</taxon>
        <taxon>Metazoa</taxon>
        <taxon>Ecdysozoa</taxon>
        <taxon>Arthropoda</taxon>
        <taxon>Hexapoda</taxon>
        <taxon>Insecta</taxon>
        <taxon>Pterygota</taxon>
        <taxon>Neoptera</taxon>
        <taxon>Endopterygota</taxon>
        <taxon>Lepidoptera</taxon>
        <taxon>Glossata</taxon>
        <taxon>Ditrysia</taxon>
        <taxon>Tineoidea</taxon>
        <taxon>Psychidae</taxon>
        <taxon>Oiketicinae</taxon>
        <taxon>Eumeta</taxon>
    </lineage>
</organism>
<sequence length="134" mass="15801">MEKPPFGIRFKAACLFPGQRPPLFEHSTTAGECSQEVVMRNCRVHFKFPLLNRTRQCYKPDRLLSYHKAQLRPHSEDCCEFRAGAPQYELPPLDRIQYRVRRIVGDHLISGQLDALDFQKNIAFLSMLNRIYYW</sequence>
<dbReference type="AlphaFoldDB" id="A0A4C1XYZ0"/>
<gene>
    <name evidence="1" type="ORF">EVAR_56702_1</name>
</gene>
<dbReference type="Proteomes" id="UP000299102">
    <property type="component" value="Unassembled WGS sequence"/>
</dbReference>
<comment type="caution">
    <text evidence="1">The sequence shown here is derived from an EMBL/GenBank/DDBJ whole genome shotgun (WGS) entry which is preliminary data.</text>
</comment>
<dbReference type="OrthoDB" id="7480422at2759"/>
<evidence type="ECO:0000313" key="2">
    <source>
        <dbReference type="Proteomes" id="UP000299102"/>
    </source>
</evidence>
<evidence type="ECO:0000313" key="1">
    <source>
        <dbReference type="EMBL" id="GBP68440.1"/>
    </source>
</evidence>